<reference evidence="4" key="1">
    <citation type="submission" date="2017-09" db="EMBL/GenBank/DDBJ databases">
        <title>Depth-based differentiation of microbial function through sediment-hosted aquifers and enrichment of novel symbionts in the deep terrestrial subsurface.</title>
        <authorList>
            <person name="Probst A.J."/>
            <person name="Ladd B."/>
            <person name="Jarett J.K."/>
            <person name="Geller-Mcgrath D.E."/>
            <person name="Sieber C.M.K."/>
            <person name="Emerson J.B."/>
            <person name="Anantharaman K."/>
            <person name="Thomas B.C."/>
            <person name="Malmstrom R."/>
            <person name="Stieglmeier M."/>
            <person name="Klingl A."/>
            <person name="Woyke T."/>
            <person name="Ryan C.M."/>
            <person name="Banfield J.F."/>
        </authorList>
    </citation>
    <scope>NUCLEOTIDE SEQUENCE [LARGE SCALE GENOMIC DNA]</scope>
</reference>
<dbReference type="Proteomes" id="UP000231450">
    <property type="component" value="Unassembled WGS sequence"/>
</dbReference>
<protein>
    <recommendedName>
        <fullName evidence="5">Glycosyltransferase family 1 protein</fullName>
    </recommendedName>
</protein>
<sequence>MKKILFLITKAEFGGAQKAVFDLACALKNRYIITVACGKEGQGDDDLISRLNEQNVKGVYLNHLKRNISPLSDLLAISEIKKITASVSPDIIHLNSSKAGVLGSYAASQLPASNRPKVIYCIGGWAFNENVSNIKKRIYLYAEKWSARFKDIIVTVSKSDRELAIKLGIASPEKLVAIHNGLNQNSLCFLKKDEALKKLLPESIYKQNNKIVGTIANLYKNKGLDYLIKSAQETQGVIFIVIGEGAERTSLERLIKDHNLTNKFLLVGSKNNASSYLKALDIFVLPSLKEGMPWVILEAMTAGLTIIATNVGGLPEMIENDKTGILVEPADNQALTTKINYLIQNPLTAQKMSELAKEKIKEFSLEKMVAETEKLF</sequence>
<name>A0A2M8KE37_9BACT</name>
<evidence type="ECO:0008006" key="5">
    <source>
        <dbReference type="Google" id="ProtNLM"/>
    </source>
</evidence>
<evidence type="ECO:0000259" key="1">
    <source>
        <dbReference type="Pfam" id="PF00534"/>
    </source>
</evidence>
<dbReference type="PANTHER" id="PTHR12526">
    <property type="entry name" value="GLYCOSYLTRANSFERASE"/>
    <property type="match status" value="1"/>
</dbReference>
<dbReference type="InterPro" id="IPR028098">
    <property type="entry name" value="Glyco_trans_4-like_N"/>
</dbReference>
<dbReference type="Pfam" id="PF00534">
    <property type="entry name" value="Glycos_transf_1"/>
    <property type="match status" value="1"/>
</dbReference>
<dbReference type="GO" id="GO:0016757">
    <property type="term" value="F:glycosyltransferase activity"/>
    <property type="evidence" value="ECO:0007669"/>
    <property type="project" value="InterPro"/>
</dbReference>
<organism evidence="3 4">
    <name type="scientific">Candidatus Portnoybacteria bacterium CG10_big_fil_rev_8_21_14_0_10_36_7</name>
    <dbReference type="NCBI Taxonomy" id="1974812"/>
    <lineage>
        <taxon>Bacteria</taxon>
        <taxon>Candidatus Portnoyibacteriota</taxon>
    </lineage>
</organism>
<dbReference type="AlphaFoldDB" id="A0A2M8KE37"/>
<accession>A0A2M8KE37</accession>
<evidence type="ECO:0000313" key="3">
    <source>
        <dbReference type="EMBL" id="PJE58191.1"/>
    </source>
</evidence>
<dbReference type="InterPro" id="IPR001296">
    <property type="entry name" value="Glyco_trans_1"/>
</dbReference>
<dbReference type="CDD" id="cd03808">
    <property type="entry name" value="GT4_CapM-like"/>
    <property type="match status" value="1"/>
</dbReference>
<dbReference type="Gene3D" id="3.40.50.2000">
    <property type="entry name" value="Glycogen Phosphorylase B"/>
    <property type="match status" value="2"/>
</dbReference>
<evidence type="ECO:0000259" key="2">
    <source>
        <dbReference type="Pfam" id="PF13439"/>
    </source>
</evidence>
<proteinExistence type="predicted"/>
<gene>
    <name evidence="3" type="ORF">COU81_02160</name>
</gene>
<comment type="caution">
    <text evidence="3">The sequence shown here is derived from an EMBL/GenBank/DDBJ whole genome shotgun (WGS) entry which is preliminary data.</text>
</comment>
<dbReference type="Pfam" id="PF13439">
    <property type="entry name" value="Glyco_transf_4"/>
    <property type="match status" value="1"/>
</dbReference>
<dbReference type="EMBL" id="PFDW01000046">
    <property type="protein sequence ID" value="PJE58191.1"/>
    <property type="molecule type" value="Genomic_DNA"/>
</dbReference>
<evidence type="ECO:0000313" key="4">
    <source>
        <dbReference type="Proteomes" id="UP000231450"/>
    </source>
</evidence>
<feature type="domain" description="Glycosyl transferase family 1" evidence="1">
    <location>
        <begin position="206"/>
        <end position="358"/>
    </location>
</feature>
<dbReference type="SUPFAM" id="SSF53756">
    <property type="entry name" value="UDP-Glycosyltransferase/glycogen phosphorylase"/>
    <property type="match status" value="1"/>
</dbReference>
<feature type="domain" description="Glycosyltransferase subfamily 4-like N-terminal" evidence="2">
    <location>
        <begin position="13"/>
        <end position="183"/>
    </location>
</feature>